<organism evidence="3 4">
    <name type="scientific">Methylobacterium hispanicum</name>
    <dbReference type="NCBI Taxonomy" id="270350"/>
    <lineage>
        <taxon>Bacteria</taxon>
        <taxon>Pseudomonadati</taxon>
        <taxon>Pseudomonadota</taxon>
        <taxon>Alphaproteobacteria</taxon>
        <taxon>Hyphomicrobiales</taxon>
        <taxon>Methylobacteriaceae</taxon>
        <taxon>Methylobacterium</taxon>
    </lineage>
</organism>
<protein>
    <submittedName>
        <fullName evidence="3">D-3-phosphoglycerate dehydrogenase</fullName>
    </submittedName>
</protein>
<dbReference type="InterPro" id="IPR054480">
    <property type="entry name" value="AHAS_small-like_ACT"/>
</dbReference>
<evidence type="ECO:0000259" key="2">
    <source>
        <dbReference type="PROSITE" id="PS51671"/>
    </source>
</evidence>
<reference evidence="3" key="2">
    <citation type="submission" date="2021-08" db="EMBL/GenBank/DDBJ databases">
        <authorList>
            <person name="Tani A."/>
            <person name="Ola A."/>
            <person name="Ogura Y."/>
            <person name="Katsura K."/>
            <person name="Hayashi T."/>
        </authorList>
    </citation>
    <scope>NUCLEOTIDE SEQUENCE</scope>
    <source>
        <strain evidence="3">DSM 16372</strain>
    </source>
</reference>
<dbReference type="InterPro" id="IPR002912">
    <property type="entry name" value="ACT_dom"/>
</dbReference>
<accession>A0AAV4ZTT0</accession>
<feature type="domain" description="ACT" evidence="2">
    <location>
        <begin position="63"/>
        <end position="135"/>
    </location>
</feature>
<dbReference type="Pfam" id="PF22629">
    <property type="entry name" value="ACT_AHAS_ss"/>
    <property type="match status" value="1"/>
</dbReference>
<dbReference type="CDD" id="cd04901">
    <property type="entry name" value="ACT_3PGDH"/>
    <property type="match status" value="1"/>
</dbReference>
<keyword evidence="4" id="KW-1185">Reference proteome</keyword>
<name>A0AAV4ZTT0_9HYPH</name>
<comment type="pathway">
    <text evidence="1">Amino-acid biosynthesis.</text>
</comment>
<evidence type="ECO:0000256" key="1">
    <source>
        <dbReference type="ARBA" id="ARBA00029440"/>
    </source>
</evidence>
<dbReference type="PROSITE" id="PS51671">
    <property type="entry name" value="ACT"/>
    <property type="match status" value="1"/>
</dbReference>
<sequence length="137" mass="14904">MTPLQGLPNVILTPHIGGSTEEAQERIGSEVARKLVDYSDIGSTVGAVNFPQVQLPARPTGTRFIHVQRNLPGMLGRLNEVFARSGVNIAAQFYQTDGEVGYVVLETDAGTADAEALLEQIRAVEGTIRARLLYERR</sequence>
<reference evidence="3" key="1">
    <citation type="journal article" date="2016" name="Front. Microbiol.">
        <title>Genome Sequence of the Piezophilic, Mesophilic Sulfate-Reducing Bacterium Desulfovibrio indicus J2T.</title>
        <authorList>
            <person name="Cao J."/>
            <person name="Maignien L."/>
            <person name="Shao Z."/>
            <person name="Alain K."/>
            <person name="Jebbar M."/>
        </authorList>
    </citation>
    <scope>NUCLEOTIDE SEQUENCE</scope>
    <source>
        <strain evidence="3">DSM 16372</strain>
    </source>
</reference>
<dbReference type="Proteomes" id="UP001055247">
    <property type="component" value="Unassembled WGS sequence"/>
</dbReference>
<dbReference type="Gene3D" id="3.30.70.260">
    <property type="match status" value="1"/>
</dbReference>
<dbReference type="EMBL" id="BPQO01000035">
    <property type="protein sequence ID" value="GJD91984.1"/>
    <property type="molecule type" value="Genomic_DNA"/>
</dbReference>
<dbReference type="AlphaFoldDB" id="A0AAV4ZTT0"/>
<dbReference type="Gene3D" id="3.40.50.720">
    <property type="entry name" value="NAD(P)-binding Rossmann-like Domain"/>
    <property type="match status" value="2"/>
</dbReference>
<dbReference type="SUPFAM" id="SSF51735">
    <property type="entry name" value="NAD(P)-binding Rossmann-fold domains"/>
    <property type="match status" value="1"/>
</dbReference>
<dbReference type="SUPFAM" id="SSF55021">
    <property type="entry name" value="ACT-like"/>
    <property type="match status" value="1"/>
</dbReference>
<proteinExistence type="predicted"/>
<evidence type="ECO:0000313" key="4">
    <source>
        <dbReference type="Proteomes" id="UP001055247"/>
    </source>
</evidence>
<gene>
    <name evidence="3" type="primary">serA_2</name>
    <name evidence="3" type="ORF">BHAOGJBA_5537</name>
</gene>
<evidence type="ECO:0000313" key="3">
    <source>
        <dbReference type="EMBL" id="GJD91984.1"/>
    </source>
</evidence>
<comment type="caution">
    <text evidence="3">The sequence shown here is derived from an EMBL/GenBank/DDBJ whole genome shotgun (WGS) entry which is preliminary data.</text>
</comment>
<dbReference type="InterPro" id="IPR045865">
    <property type="entry name" value="ACT-like_dom_sf"/>
</dbReference>
<dbReference type="InterPro" id="IPR036291">
    <property type="entry name" value="NAD(P)-bd_dom_sf"/>
</dbReference>